<protein>
    <submittedName>
        <fullName evidence="2">Uncharacterized protein</fullName>
    </submittedName>
</protein>
<dbReference type="Pfam" id="PF12048">
    <property type="entry name" value="DUF3530"/>
    <property type="match status" value="2"/>
</dbReference>
<evidence type="ECO:0000256" key="1">
    <source>
        <dbReference type="SAM" id="SignalP"/>
    </source>
</evidence>
<dbReference type="EMBL" id="CACVAT010000556">
    <property type="protein sequence ID" value="CAA6830028.1"/>
    <property type="molecule type" value="Genomic_DNA"/>
</dbReference>
<dbReference type="InterPro" id="IPR022529">
    <property type="entry name" value="DUF3530"/>
</dbReference>
<reference evidence="2" key="1">
    <citation type="submission" date="2020-01" db="EMBL/GenBank/DDBJ databases">
        <authorList>
            <person name="Meier V. D."/>
            <person name="Meier V D."/>
        </authorList>
    </citation>
    <scope>NUCLEOTIDE SEQUENCE</scope>
    <source>
        <strain evidence="2">HLG_WM_MAG_09</strain>
    </source>
</reference>
<accession>A0A6S6UDT6</accession>
<proteinExistence type="predicted"/>
<name>A0A6S6UDT6_9GAMM</name>
<feature type="signal peptide" evidence="1">
    <location>
        <begin position="1"/>
        <end position="37"/>
    </location>
</feature>
<evidence type="ECO:0000313" key="2">
    <source>
        <dbReference type="EMBL" id="CAA6830028.1"/>
    </source>
</evidence>
<gene>
    <name evidence="2" type="ORF">HELGO_WM23664</name>
</gene>
<keyword evidence="1" id="KW-0732">Signal</keyword>
<dbReference type="SUPFAM" id="SSF53474">
    <property type="entry name" value="alpha/beta-Hydrolases"/>
    <property type="match status" value="1"/>
</dbReference>
<organism evidence="2">
    <name type="scientific">uncultured Thiotrichaceae bacterium</name>
    <dbReference type="NCBI Taxonomy" id="298394"/>
    <lineage>
        <taxon>Bacteria</taxon>
        <taxon>Pseudomonadati</taxon>
        <taxon>Pseudomonadota</taxon>
        <taxon>Gammaproteobacteria</taxon>
        <taxon>Thiotrichales</taxon>
        <taxon>Thiotrichaceae</taxon>
        <taxon>environmental samples</taxon>
    </lineage>
</organism>
<dbReference type="InterPro" id="IPR029058">
    <property type="entry name" value="AB_hydrolase_fold"/>
</dbReference>
<feature type="chain" id="PRO_5028439736" evidence="1">
    <location>
        <begin position="38"/>
        <end position="288"/>
    </location>
</feature>
<dbReference type="AlphaFoldDB" id="A0A6S6UDT6"/>
<dbReference type="Gene3D" id="3.40.50.1820">
    <property type="entry name" value="alpha/beta hydrolase"/>
    <property type="match status" value="1"/>
</dbReference>
<sequence>MNMVIPIDRKIPKAAAMTLSVLMSCMLLATVTPEAQADTTQQNAPAKPSGDDAVPDYAREQRMDTEIRDAIFDGEVLDLNDGTQDFMAIQTDADDAKGAVIILHGRGFHPDWAEVVNPLRVGLVDEGWTTLSIQMPVLEKQAKYYDYVPLFPNGNLRISAAIEHIKEQGISPVVLIAHSCGGHMAMDWVRQNGEEDIDAFVGLGMGATDYRQFMVEPFPLDKLTVPVFDVYGEEEFPGVIKMAPERLKLMQAGGNAKSEQAVLPGADHYFHEKGDELTELVAGWLEKL</sequence>